<organism evidence="1">
    <name type="scientific">gut metagenome</name>
    <dbReference type="NCBI Taxonomy" id="749906"/>
    <lineage>
        <taxon>unclassified sequences</taxon>
        <taxon>metagenomes</taxon>
        <taxon>organismal metagenomes</taxon>
    </lineage>
</organism>
<comment type="caution">
    <text evidence="1">The sequence shown here is derived from an EMBL/GenBank/DDBJ whole genome shotgun (WGS) entry which is preliminary data.</text>
</comment>
<sequence length="48" mass="5132">MIFFSSRVSSPSMAVFKFPMASCPIRSISFVASNTAVVGENTDCSPIN</sequence>
<gene>
    <name evidence="1" type="ORF">EVA_15054</name>
</gene>
<reference evidence="1" key="1">
    <citation type="journal article" date="2012" name="PLoS ONE">
        <title>Gene sets for utilization of primary and secondary nutrition supplies in the distal gut of endangered iberian lynx.</title>
        <authorList>
            <person name="Alcaide M."/>
            <person name="Messina E."/>
            <person name="Richter M."/>
            <person name="Bargiela R."/>
            <person name="Peplies J."/>
            <person name="Huws S.A."/>
            <person name="Newbold C.J."/>
            <person name="Golyshin P.N."/>
            <person name="Simon M.A."/>
            <person name="Lopez G."/>
            <person name="Yakimov M.M."/>
            <person name="Ferrer M."/>
        </authorList>
    </citation>
    <scope>NUCLEOTIDE SEQUENCE</scope>
</reference>
<dbReference type="AlphaFoldDB" id="J9CA83"/>
<evidence type="ECO:0000313" key="1">
    <source>
        <dbReference type="EMBL" id="EJW96840.1"/>
    </source>
</evidence>
<protein>
    <submittedName>
        <fullName evidence="1">Uncharacterized protein</fullName>
    </submittedName>
</protein>
<dbReference type="EMBL" id="AMCI01005074">
    <property type="protein sequence ID" value="EJW96840.1"/>
    <property type="molecule type" value="Genomic_DNA"/>
</dbReference>
<name>J9CA83_9ZZZZ</name>
<accession>J9CA83</accession>
<proteinExistence type="predicted"/>